<comment type="caution">
    <text evidence="2">The sequence shown here is derived from an EMBL/GenBank/DDBJ whole genome shotgun (WGS) entry which is preliminary data.</text>
</comment>
<organism evidence="2 3">
    <name type="scientific">Streptomyces globisporus</name>
    <dbReference type="NCBI Taxonomy" id="1908"/>
    <lineage>
        <taxon>Bacteria</taxon>
        <taxon>Bacillati</taxon>
        <taxon>Actinomycetota</taxon>
        <taxon>Actinomycetes</taxon>
        <taxon>Kitasatosporales</taxon>
        <taxon>Streptomycetaceae</taxon>
        <taxon>Streptomyces</taxon>
    </lineage>
</organism>
<sequence>MLRPPRSDGHDGDVVLRDPLVAGDGGHSLGPSPGGQYPIQGIAVQGRQPACPAPRVPP</sequence>
<name>A0ABM9H3U8_STRGL</name>
<proteinExistence type="predicted"/>
<dbReference type="Proteomes" id="UP001154015">
    <property type="component" value="Unassembled WGS sequence"/>
</dbReference>
<dbReference type="EMBL" id="CAKXYP010000017">
    <property type="protein sequence ID" value="CAH9418305.1"/>
    <property type="molecule type" value="Genomic_DNA"/>
</dbReference>
<feature type="compositionally biased region" description="Basic and acidic residues" evidence="1">
    <location>
        <begin position="1"/>
        <end position="16"/>
    </location>
</feature>
<evidence type="ECO:0000256" key="1">
    <source>
        <dbReference type="SAM" id="MobiDB-lite"/>
    </source>
</evidence>
<reference evidence="2" key="1">
    <citation type="submission" date="2022-03" db="EMBL/GenBank/DDBJ databases">
        <authorList>
            <person name="Leyn A S."/>
        </authorList>
    </citation>
    <scope>NUCLEOTIDE SEQUENCE</scope>
    <source>
        <strain evidence="2">Streptomyces globisporus 4-3</strain>
    </source>
</reference>
<protein>
    <submittedName>
        <fullName evidence="2">Uncharacterized protein</fullName>
    </submittedName>
</protein>
<accession>A0ABM9H3U8</accession>
<evidence type="ECO:0000313" key="3">
    <source>
        <dbReference type="Proteomes" id="UP001154015"/>
    </source>
</evidence>
<keyword evidence="3" id="KW-1185">Reference proteome</keyword>
<feature type="region of interest" description="Disordered" evidence="1">
    <location>
        <begin position="1"/>
        <end position="40"/>
    </location>
</feature>
<gene>
    <name evidence="2" type="ORF">SGL43_05354</name>
</gene>
<evidence type="ECO:0000313" key="2">
    <source>
        <dbReference type="EMBL" id="CAH9418305.1"/>
    </source>
</evidence>